<name>A0A7N0VNH4_KALFE</name>
<evidence type="ECO:0000256" key="2">
    <source>
        <dbReference type="ARBA" id="ARBA00023315"/>
    </source>
</evidence>
<protein>
    <recommendedName>
        <fullName evidence="5">N-acetyltransferase domain-containing protein</fullName>
    </recommendedName>
</protein>
<keyword evidence="1" id="KW-0808">Transferase</keyword>
<dbReference type="Proteomes" id="UP000594263">
    <property type="component" value="Unplaced"/>
</dbReference>
<dbReference type="InterPro" id="IPR000182">
    <property type="entry name" value="GNAT_dom"/>
</dbReference>
<organism evidence="6 7">
    <name type="scientific">Kalanchoe fedtschenkoi</name>
    <name type="common">Lavender scallops</name>
    <name type="synonym">South American air plant</name>
    <dbReference type="NCBI Taxonomy" id="63787"/>
    <lineage>
        <taxon>Eukaryota</taxon>
        <taxon>Viridiplantae</taxon>
        <taxon>Streptophyta</taxon>
        <taxon>Embryophyta</taxon>
        <taxon>Tracheophyta</taxon>
        <taxon>Spermatophyta</taxon>
        <taxon>Magnoliopsida</taxon>
        <taxon>eudicotyledons</taxon>
        <taxon>Gunneridae</taxon>
        <taxon>Pentapetalae</taxon>
        <taxon>Saxifragales</taxon>
        <taxon>Crassulaceae</taxon>
        <taxon>Kalanchoe</taxon>
    </lineage>
</organism>
<sequence>MEKPEVDEPSQSASFEESEIEYVSYGGEHHLPLIMRLVDEELSEPYSIFTYRYFVYLWPQLSFLAFHRGRCVGTVVCKMGEHRNTFRGYIAMLVVIKPYRGRGIATELVSRSIRVMMESGCEEVTLEAEVTNKGALALYGRLGFVRAKRLFCYYLNGVDAFRLKLLFPRPELDISQMMMAHRDGRQEHSHDHLPQDQCCEDHHHH</sequence>
<dbReference type="Gramene" id="Kaladp1310s0002.1.v1.1">
    <property type="protein sequence ID" value="Kaladp1310s0002.1.v1.1"/>
    <property type="gene ID" value="Kaladp1310s0002.v1.1"/>
</dbReference>
<dbReference type="PANTHER" id="PTHR45896:SF1">
    <property type="entry name" value="N-ALPHA-ACETYLTRANSFERASE 30"/>
    <property type="match status" value="1"/>
</dbReference>
<dbReference type="EnsemblPlants" id="Kaladp1310s0002.1.v1.1">
    <property type="protein sequence ID" value="Kaladp1310s0002.1.v1.1"/>
    <property type="gene ID" value="Kaladp1310s0002.v1.1"/>
</dbReference>
<dbReference type="CDD" id="cd04301">
    <property type="entry name" value="NAT_SF"/>
    <property type="match status" value="1"/>
</dbReference>
<evidence type="ECO:0000256" key="1">
    <source>
        <dbReference type="ARBA" id="ARBA00022679"/>
    </source>
</evidence>
<dbReference type="Pfam" id="PF00583">
    <property type="entry name" value="Acetyltransf_1"/>
    <property type="match status" value="1"/>
</dbReference>
<dbReference type="SUPFAM" id="SSF55729">
    <property type="entry name" value="Acyl-CoA N-acyltransferases (Nat)"/>
    <property type="match status" value="1"/>
</dbReference>
<evidence type="ECO:0000259" key="5">
    <source>
        <dbReference type="PROSITE" id="PS51186"/>
    </source>
</evidence>
<dbReference type="Gene3D" id="3.40.630.30">
    <property type="match status" value="1"/>
</dbReference>
<evidence type="ECO:0000313" key="7">
    <source>
        <dbReference type="Proteomes" id="UP000594263"/>
    </source>
</evidence>
<keyword evidence="2" id="KW-0012">Acyltransferase</keyword>
<dbReference type="InterPro" id="IPR016181">
    <property type="entry name" value="Acyl_CoA_acyltransferase"/>
</dbReference>
<reference evidence="6" key="1">
    <citation type="submission" date="2021-01" db="UniProtKB">
        <authorList>
            <consortium name="EnsemblPlants"/>
        </authorList>
    </citation>
    <scope>IDENTIFICATION</scope>
</reference>
<evidence type="ECO:0000313" key="6">
    <source>
        <dbReference type="EnsemblPlants" id="Kaladp1310s0002.1.v1.1"/>
    </source>
</evidence>
<evidence type="ECO:0000256" key="4">
    <source>
        <dbReference type="SAM" id="MobiDB-lite"/>
    </source>
</evidence>
<feature type="domain" description="N-acetyltransferase" evidence="5">
    <location>
        <begin position="18"/>
        <end position="168"/>
    </location>
</feature>
<accession>A0A7N0VNH4</accession>
<feature type="region of interest" description="Disordered" evidence="4">
    <location>
        <begin position="183"/>
        <end position="205"/>
    </location>
</feature>
<dbReference type="PROSITE" id="PS51186">
    <property type="entry name" value="GNAT"/>
    <property type="match status" value="1"/>
</dbReference>
<proteinExistence type="inferred from homology"/>
<dbReference type="InterPro" id="IPR044542">
    <property type="entry name" value="NAA30-like"/>
</dbReference>
<dbReference type="OMA" id="EDIQYTN"/>
<dbReference type="GO" id="GO:0031417">
    <property type="term" value="C:NatC complex"/>
    <property type="evidence" value="ECO:0007669"/>
    <property type="project" value="TreeGrafter"/>
</dbReference>
<dbReference type="GO" id="GO:0004596">
    <property type="term" value="F:protein-N-terminal amino-acid acetyltransferase activity"/>
    <property type="evidence" value="ECO:0007669"/>
    <property type="project" value="InterPro"/>
</dbReference>
<keyword evidence="7" id="KW-1185">Reference proteome</keyword>
<dbReference type="FunFam" id="3.40.630.30:FF:000051">
    <property type="entry name" value="N-alpha-acetyltransferase MAK3 isoform A"/>
    <property type="match status" value="1"/>
</dbReference>
<dbReference type="AlphaFoldDB" id="A0A7N0VNH4"/>
<dbReference type="PANTHER" id="PTHR45896">
    <property type="entry name" value="N-ALPHA-ACETYLTRANSFERASE 30"/>
    <property type="match status" value="1"/>
</dbReference>
<comment type="similarity">
    <text evidence="3">Belongs to the acetyltransferase family. MAK3 subfamily.</text>
</comment>
<evidence type="ECO:0000256" key="3">
    <source>
        <dbReference type="ARBA" id="ARBA00024025"/>
    </source>
</evidence>